<accession>A0ACB1A3S2</accession>
<name>A0ACB1A3S2_MELEN</name>
<keyword evidence="2" id="KW-1185">Reference proteome</keyword>
<proteinExistence type="predicted"/>
<gene>
    <name evidence="1" type="ORF">MENTE1834_LOCUS33229</name>
</gene>
<evidence type="ECO:0000313" key="2">
    <source>
        <dbReference type="Proteomes" id="UP001497535"/>
    </source>
</evidence>
<reference evidence="1" key="1">
    <citation type="submission" date="2023-11" db="EMBL/GenBank/DDBJ databases">
        <authorList>
            <person name="Poullet M."/>
        </authorList>
    </citation>
    <scope>NUCLEOTIDE SEQUENCE</scope>
    <source>
        <strain evidence="1">E1834</strain>
    </source>
</reference>
<organism evidence="1 2">
    <name type="scientific">Meloidogyne enterolobii</name>
    <name type="common">Root-knot nematode worm</name>
    <name type="synonym">Meloidogyne mayaguensis</name>
    <dbReference type="NCBI Taxonomy" id="390850"/>
    <lineage>
        <taxon>Eukaryota</taxon>
        <taxon>Metazoa</taxon>
        <taxon>Ecdysozoa</taxon>
        <taxon>Nematoda</taxon>
        <taxon>Chromadorea</taxon>
        <taxon>Rhabditida</taxon>
        <taxon>Tylenchina</taxon>
        <taxon>Tylenchomorpha</taxon>
        <taxon>Tylenchoidea</taxon>
        <taxon>Meloidogynidae</taxon>
        <taxon>Meloidogyninae</taxon>
        <taxon>Meloidogyne</taxon>
    </lineage>
</organism>
<dbReference type="Proteomes" id="UP001497535">
    <property type="component" value="Unassembled WGS sequence"/>
</dbReference>
<protein>
    <submittedName>
        <fullName evidence="1">Uncharacterized protein</fullName>
    </submittedName>
</protein>
<comment type="caution">
    <text evidence="1">The sequence shown here is derived from an EMBL/GenBank/DDBJ whole genome shotgun (WGS) entry which is preliminary data.</text>
</comment>
<dbReference type="EMBL" id="CAVMJV010000058">
    <property type="protein sequence ID" value="CAK5085766.1"/>
    <property type="molecule type" value="Genomic_DNA"/>
</dbReference>
<sequence length="1139" mass="130378">MDQSAAVLFRPPNELLQKLSQFYKIGEIIKFQAWQFASFQRLRQGKDTSQEVYYKQLLQKKDRELEKALEENKRFTTLLENKEKEIRQLSQQQKEMTQNNLTIMDAFSDDSFMPPPTKRQKYLSMNCHSFNTPLSFGGEFNKTSTPIQNHSQSSSNSFVPASSTFSHRLSATGSIFHRPSPLPLGKITKGQVLPPQQFKHRWCNSRRLGAAIYDEDEKEVKLLDMAEDDDFLVLERLLREVKPSHILVNRSQSAEYQMHLRKKCSMVSGMEEEISDRSNLKEFSTSQFAQTQITFVNTMEEKELDKSTSKEEGELDDDDSLLWQPSITFLPDIAFSFGLACKKLEQIFGAGVRNKQIMASFRLDFTSTNMIRSLGALLRFMEQHGISGQAFENLSVEKMTTLFFDDCIEVDSTTLRALEIFYSDYTPETIRKKFVWGNNRREGMSIFKLCNLCRSSPGKQKLRNWFERPINNLTILSERHEAISYLHQDCNVEVTSFIYSYVKDIFSIKPIFRRIRRGNLPVSDWKNLFSSICAMIKIGEFLTEKEVNLAFLKGKLNLFGARLQQVACLISEVIDFQETLAENRVVIKQGIDKDLDKKKKFYENLPDELTSVARQEAEEILIQTCTVAYLPIVGYLLMAPASVEIPASSSMLVELIFISEGMSYFKTKRMRLLDENIGDIKMDIIDAETNIVLNLQKRLLGSRQIVLDAIDLAATLDCFVSLSQVARKYNWICPKFVEEPILSIKEARHPIAEHLCKTGTYVSNPIISSTEDGKIKILFGPNSSGKSVYLKMIGAIVYLASVGSFVPAYRATIGKISRIMSRLYTVDSVLDGMSSFANDLKQMSRAVARSDQNSLLIIDEFGKGTQTEVGLSLLASCLNYWLEGPIEKCPHVVVASHFYALPELLTDPNKLLKYQTMGVSRLDDDTLDFHFNLVDGITDFSYATFTALKMGIPREVVERSEEVYLNLRSGGLLSDLTPIKLPELSIIKEELNNEEQKTDESNIISKVDETIFDHLLENKEIIFEEVIEKNNEENNEKEKINFTIEEEIVGKEEEGDNVNKIINFIEKIEERKEKEKGKENVEKDEENKKENNINCVDETIFEEEEGNNASILIIDEEEEEEEEDDFSKIIDDADNEFSF</sequence>
<evidence type="ECO:0000313" key="1">
    <source>
        <dbReference type="EMBL" id="CAK5085766.1"/>
    </source>
</evidence>